<evidence type="ECO:0000313" key="3">
    <source>
        <dbReference type="Proteomes" id="UP000001593"/>
    </source>
</evidence>
<keyword evidence="1" id="KW-0812">Transmembrane</keyword>
<proteinExistence type="predicted"/>
<name>A7RQU8_NEMVE</name>
<keyword evidence="1" id="KW-0472">Membrane</keyword>
<dbReference type="HOGENOM" id="CLU_1456095_0_0_1"/>
<evidence type="ECO:0000313" key="2">
    <source>
        <dbReference type="EMBL" id="EDO46230.1"/>
    </source>
</evidence>
<dbReference type="EMBL" id="DS469529">
    <property type="protein sequence ID" value="EDO46230.1"/>
    <property type="molecule type" value="Genomic_DNA"/>
</dbReference>
<keyword evidence="3" id="KW-1185">Reference proteome</keyword>
<organism evidence="2 3">
    <name type="scientific">Nematostella vectensis</name>
    <name type="common">Starlet sea anemone</name>
    <dbReference type="NCBI Taxonomy" id="45351"/>
    <lineage>
        <taxon>Eukaryota</taxon>
        <taxon>Metazoa</taxon>
        <taxon>Cnidaria</taxon>
        <taxon>Anthozoa</taxon>
        <taxon>Hexacorallia</taxon>
        <taxon>Actiniaria</taxon>
        <taxon>Edwardsiidae</taxon>
        <taxon>Nematostella</taxon>
    </lineage>
</organism>
<protein>
    <submittedName>
        <fullName evidence="2">Uncharacterized protein</fullName>
    </submittedName>
</protein>
<sequence>MVILGLLAKARISRITTSLLSGNNNEKQDQLIDHVYDCLLLREEECCQTKRGLEIKEYEYIWARLFLPRSELVDAQKSVLALGRFCVILRQLYTMETRRFLMILLAACLALLLVSDMAHAHFRLGRREMVKLSRTGRISESFDDQPSTESIDYKEEETKPRRVDMLLKELMEERKRELDRRREFRQ</sequence>
<accession>A7RQU8</accession>
<dbReference type="AlphaFoldDB" id="A7RQU8"/>
<gene>
    <name evidence="2" type="ORF">NEMVEDRAFT_v1g240024</name>
</gene>
<keyword evidence="1" id="KW-1133">Transmembrane helix</keyword>
<evidence type="ECO:0000256" key="1">
    <source>
        <dbReference type="SAM" id="Phobius"/>
    </source>
</evidence>
<dbReference type="Proteomes" id="UP000001593">
    <property type="component" value="Unassembled WGS sequence"/>
</dbReference>
<reference evidence="2 3" key="1">
    <citation type="journal article" date="2007" name="Science">
        <title>Sea anemone genome reveals ancestral eumetazoan gene repertoire and genomic organization.</title>
        <authorList>
            <person name="Putnam N.H."/>
            <person name="Srivastava M."/>
            <person name="Hellsten U."/>
            <person name="Dirks B."/>
            <person name="Chapman J."/>
            <person name="Salamov A."/>
            <person name="Terry A."/>
            <person name="Shapiro H."/>
            <person name="Lindquist E."/>
            <person name="Kapitonov V.V."/>
            <person name="Jurka J."/>
            <person name="Genikhovich G."/>
            <person name="Grigoriev I.V."/>
            <person name="Lucas S.M."/>
            <person name="Steele R.E."/>
            <person name="Finnerty J.R."/>
            <person name="Technau U."/>
            <person name="Martindale M.Q."/>
            <person name="Rokhsar D.S."/>
        </authorList>
    </citation>
    <scope>NUCLEOTIDE SEQUENCE [LARGE SCALE GENOMIC DNA]</scope>
    <source>
        <strain evidence="3">CH2 X CH6</strain>
    </source>
</reference>
<feature type="transmembrane region" description="Helical" evidence="1">
    <location>
        <begin position="100"/>
        <end position="122"/>
    </location>
</feature>
<dbReference type="InParanoid" id="A7RQU8"/>